<dbReference type="EMBL" id="JAJVCN010000001">
    <property type="protein sequence ID" value="MCE7004215.1"/>
    <property type="molecule type" value="Genomic_DNA"/>
</dbReference>
<gene>
    <name evidence="2" type="ORF">LWC34_15420</name>
</gene>
<reference evidence="2 3" key="1">
    <citation type="submission" date="2021-12" db="EMBL/GenBank/DDBJ databases">
        <title>Genome sequence of Kibdelosporangium philippinense ATCC 49844.</title>
        <authorList>
            <person name="Fedorov E.A."/>
            <person name="Omeragic M."/>
            <person name="Shalygina K.F."/>
            <person name="Maclea K.S."/>
        </authorList>
    </citation>
    <scope>NUCLEOTIDE SEQUENCE [LARGE SCALE GENOMIC DNA]</scope>
    <source>
        <strain evidence="2 3">ATCC 49844</strain>
    </source>
</reference>
<sequence length="62" mass="6629">MSNNGRPLFGPIDPYALLPTAAVASFALVLLLNGVVLFGLVLVVFAGLIVAFDSWVNRGERR</sequence>
<organism evidence="2 3">
    <name type="scientific">Kibdelosporangium philippinense</name>
    <dbReference type="NCBI Taxonomy" id="211113"/>
    <lineage>
        <taxon>Bacteria</taxon>
        <taxon>Bacillati</taxon>
        <taxon>Actinomycetota</taxon>
        <taxon>Actinomycetes</taxon>
        <taxon>Pseudonocardiales</taxon>
        <taxon>Pseudonocardiaceae</taxon>
        <taxon>Kibdelosporangium</taxon>
    </lineage>
</organism>
<evidence type="ECO:0000313" key="2">
    <source>
        <dbReference type="EMBL" id="MCE7004215.1"/>
    </source>
</evidence>
<evidence type="ECO:0000313" key="3">
    <source>
        <dbReference type="Proteomes" id="UP001521150"/>
    </source>
</evidence>
<keyword evidence="1" id="KW-0812">Transmembrane</keyword>
<evidence type="ECO:0008006" key="4">
    <source>
        <dbReference type="Google" id="ProtNLM"/>
    </source>
</evidence>
<protein>
    <recommendedName>
        <fullName evidence="4">Cytochrome aa3 subunit 4</fullName>
    </recommendedName>
</protein>
<comment type="caution">
    <text evidence="2">The sequence shown here is derived from an EMBL/GenBank/DDBJ whole genome shotgun (WGS) entry which is preliminary data.</text>
</comment>
<keyword evidence="1" id="KW-0472">Membrane</keyword>
<accession>A0ABS8Z8K1</accession>
<evidence type="ECO:0000256" key="1">
    <source>
        <dbReference type="SAM" id="Phobius"/>
    </source>
</evidence>
<keyword evidence="3" id="KW-1185">Reference proteome</keyword>
<keyword evidence="1" id="KW-1133">Transmembrane helix</keyword>
<dbReference type="Proteomes" id="UP001521150">
    <property type="component" value="Unassembled WGS sequence"/>
</dbReference>
<feature type="transmembrane region" description="Helical" evidence="1">
    <location>
        <begin position="20"/>
        <end position="52"/>
    </location>
</feature>
<proteinExistence type="predicted"/>
<dbReference type="RefSeq" id="WP_233725746.1">
    <property type="nucleotide sequence ID" value="NZ_JAJVCN010000001.1"/>
</dbReference>
<name>A0ABS8Z8K1_9PSEU</name>